<dbReference type="EMBL" id="JH598078">
    <property type="status" value="NOT_ANNOTATED_CDS"/>
    <property type="molecule type" value="Genomic_DNA"/>
</dbReference>
<dbReference type="EnsemblProtists" id="HpaT812578">
    <property type="protein sequence ID" value="HpaP812578"/>
    <property type="gene ID" value="HpaG812578"/>
</dbReference>
<dbReference type="AlphaFoldDB" id="M4C0P8"/>
<sequence>MLGSALRSSRGKLRRGHGKGAGRPALGGLRRLAVVARRRKLGSGVKLLVSVRKVECRTFKSFLSVCVCL</sequence>
<reference evidence="3" key="1">
    <citation type="journal article" date="2010" name="Science">
        <title>Signatures of adaptation to obligate biotrophy in the Hyaloperonospora arabidopsidis genome.</title>
        <authorList>
            <person name="Baxter L."/>
            <person name="Tripathy S."/>
            <person name="Ishaque N."/>
            <person name="Boot N."/>
            <person name="Cabral A."/>
            <person name="Kemen E."/>
            <person name="Thines M."/>
            <person name="Ah-Fong A."/>
            <person name="Anderson R."/>
            <person name="Badejoko W."/>
            <person name="Bittner-Eddy P."/>
            <person name="Boore J.L."/>
            <person name="Chibucos M.C."/>
            <person name="Coates M."/>
            <person name="Dehal P."/>
            <person name="Delehaunty K."/>
            <person name="Dong S."/>
            <person name="Downton P."/>
            <person name="Dumas B."/>
            <person name="Fabro G."/>
            <person name="Fronick C."/>
            <person name="Fuerstenberg S.I."/>
            <person name="Fulton L."/>
            <person name="Gaulin E."/>
            <person name="Govers F."/>
            <person name="Hughes L."/>
            <person name="Humphray S."/>
            <person name="Jiang R.H."/>
            <person name="Judelson H."/>
            <person name="Kamoun S."/>
            <person name="Kyung K."/>
            <person name="Meijer H."/>
            <person name="Minx P."/>
            <person name="Morris P."/>
            <person name="Nelson J."/>
            <person name="Phuntumart V."/>
            <person name="Qutob D."/>
            <person name="Rehmany A."/>
            <person name="Rougon-Cardoso A."/>
            <person name="Ryden P."/>
            <person name="Torto-Alalibo T."/>
            <person name="Studholme D."/>
            <person name="Wang Y."/>
            <person name="Win J."/>
            <person name="Wood J."/>
            <person name="Clifton S.W."/>
            <person name="Rogers J."/>
            <person name="Van den Ackerveken G."/>
            <person name="Jones J.D."/>
            <person name="McDowell J.M."/>
            <person name="Beynon J."/>
            <person name="Tyler B.M."/>
        </authorList>
    </citation>
    <scope>NUCLEOTIDE SEQUENCE [LARGE SCALE GENOMIC DNA]</scope>
    <source>
        <strain evidence="3">Emoy2</strain>
    </source>
</reference>
<feature type="region of interest" description="Disordered" evidence="1">
    <location>
        <begin position="1"/>
        <end position="25"/>
    </location>
</feature>
<dbReference type="Proteomes" id="UP000011713">
    <property type="component" value="Unassembled WGS sequence"/>
</dbReference>
<dbReference type="HOGENOM" id="CLU_2781318_0_0_1"/>
<feature type="compositionally biased region" description="Basic residues" evidence="1">
    <location>
        <begin position="9"/>
        <end position="20"/>
    </location>
</feature>
<reference evidence="2" key="2">
    <citation type="submission" date="2015-06" db="UniProtKB">
        <authorList>
            <consortium name="EnsemblProtists"/>
        </authorList>
    </citation>
    <scope>IDENTIFICATION</scope>
    <source>
        <strain evidence="2">Emoy2</strain>
    </source>
</reference>
<evidence type="ECO:0000313" key="2">
    <source>
        <dbReference type="EnsemblProtists" id="HpaP812578"/>
    </source>
</evidence>
<dbReference type="InParanoid" id="M4C0P8"/>
<name>M4C0P8_HYAAE</name>
<accession>M4C0P8</accession>
<organism evidence="2 3">
    <name type="scientific">Hyaloperonospora arabidopsidis (strain Emoy2)</name>
    <name type="common">Downy mildew agent</name>
    <name type="synonym">Peronospora arabidopsidis</name>
    <dbReference type="NCBI Taxonomy" id="559515"/>
    <lineage>
        <taxon>Eukaryota</taxon>
        <taxon>Sar</taxon>
        <taxon>Stramenopiles</taxon>
        <taxon>Oomycota</taxon>
        <taxon>Peronosporomycetes</taxon>
        <taxon>Peronosporales</taxon>
        <taxon>Peronosporaceae</taxon>
        <taxon>Hyaloperonospora</taxon>
    </lineage>
</organism>
<proteinExistence type="predicted"/>
<dbReference type="VEuPathDB" id="FungiDB:HpaG812578"/>
<protein>
    <submittedName>
        <fullName evidence="2">Uncharacterized protein</fullName>
    </submittedName>
</protein>
<evidence type="ECO:0000256" key="1">
    <source>
        <dbReference type="SAM" id="MobiDB-lite"/>
    </source>
</evidence>
<evidence type="ECO:0000313" key="3">
    <source>
        <dbReference type="Proteomes" id="UP000011713"/>
    </source>
</evidence>
<keyword evidence="3" id="KW-1185">Reference proteome</keyword>